<gene>
    <name evidence="1" type="ORF">B0F90DRAFT_574622</name>
</gene>
<organism evidence="1 2">
    <name type="scientific">Multifurca ochricompacta</name>
    <dbReference type="NCBI Taxonomy" id="376703"/>
    <lineage>
        <taxon>Eukaryota</taxon>
        <taxon>Fungi</taxon>
        <taxon>Dikarya</taxon>
        <taxon>Basidiomycota</taxon>
        <taxon>Agaricomycotina</taxon>
        <taxon>Agaricomycetes</taxon>
        <taxon>Russulales</taxon>
        <taxon>Russulaceae</taxon>
        <taxon>Multifurca</taxon>
    </lineage>
</organism>
<comment type="caution">
    <text evidence="1">The sequence shown here is derived from an EMBL/GenBank/DDBJ whole genome shotgun (WGS) entry which is preliminary data.</text>
</comment>
<proteinExistence type="predicted"/>
<dbReference type="EMBL" id="WTXG01000020">
    <property type="protein sequence ID" value="KAI0300051.1"/>
    <property type="molecule type" value="Genomic_DNA"/>
</dbReference>
<keyword evidence="2" id="KW-1185">Reference proteome</keyword>
<reference evidence="1" key="1">
    <citation type="journal article" date="2022" name="New Phytol.">
        <title>Evolutionary transition to the ectomycorrhizal habit in the genomes of a hyperdiverse lineage of mushroom-forming fungi.</title>
        <authorList>
            <person name="Looney B."/>
            <person name="Miyauchi S."/>
            <person name="Morin E."/>
            <person name="Drula E."/>
            <person name="Courty P.E."/>
            <person name="Kohler A."/>
            <person name="Kuo A."/>
            <person name="LaButti K."/>
            <person name="Pangilinan J."/>
            <person name="Lipzen A."/>
            <person name="Riley R."/>
            <person name="Andreopoulos W."/>
            <person name="He G."/>
            <person name="Johnson J."/>
            <person name="Nolan M."/>
            <person name="Tritt A."/>
            <person name="Barry K.W."/>
            <person name="Grigoriev I.V."/>
            <person name="Nagy L.G."/>
            <person name="Hibbett D."/>
            <person name="Henrissat B."/>
            <person name="Matheny P.B."/>
            <person name="Labbe J."/>
            <person name="Martin F.M."/>
        </authorList>
    </citation>
    <scope>NUCLEOTIDE SEQUENCE</scope>
    <source>
        <strain evidence="1">BPL690</strain>
    </source>
</reference>
<name>A0AAD4M2X8_9AGAM</name>
<dbReference type="Proteomes" id="UP001203297">
    <property type="component" value="Unassembled WGS sequence"/>
</dbReference>
<evidence type="ECO:0000313" key="2">
    <source>
        <dbReference type="Proteomes" id="UP001203297"/>
    </source>
</evidence>
<dbReference type="AlphaFoldDB" id="A0AAD4M2X8"/>
<accession>A0AAD4M2X8</accession>
<evidence type="ECO:0000313" key="1">
    <source>
        <dbReference type="EMBL" id="KAI0300051.1"/>
    </source>
</evidence>
<sequence length="227" mass="25785">MAMLLERRFSGPSRVPWTHRRPLHKLIPSSRGLLVFFVLAEGIHCIIAVPISHETMWSCYHLSRKLEGHINLQNSCHACKEIPPTILYTQCNADRTCSRCPVEPSVLQSPKPNISMYLALMCLPPDAIFLGNEKREAPIDCERWCFLKFSWYGRRYPRGALCMYDQTPFLPLSPPLTLSPHKPRMVLTRKVIGITPIPRVSHLPFPSSSLTAPAAALVLIMPWIDSF</sequence>
<protein>
    <submittedName>
        <fullName evidence="1">Uncharacterized protein</fullName>
    </submittedName>
</protein>